<dbReference type="AlphaFoldDB" id="A0A7S1KR26"/>
<feature type="compositionally biased region" description="Polar residues" evidence="1">
    <location>
        <begin position="80"/>
        <end position="92"/>
    </location>
</feature>
<evidence type="ECO:0000313" key="2">
    <source>
        <dbReference type="EMBL" id="CAD9082694.1"/>
    </source>
</evidence>
<feature type="region of interest" description="Disordered" evidence="1">
    <location>
        <begin position="441"/>
        <end position="499"/>
    </location>
</feature>
<feature type="compositionally biased region" description="Polar residues" evidence="1">
    <location>
        <begin position="656"/>
        <end position="673"/>
    </location>
</feature>
<evidence type="ECO:0000256" key="1">
    <source>
        <dbReference type="SAM" id="MobiDB-lite"/>
    </source>
</evidence>
<sequence>MSQLLTPIDTRATNRKTSSRTAAKKTLARSPAGTTSSKDIRAHPSRLFNATAASKGKLRNKIDVHTSPSQDSKKGWVSNVHASSEEATPASPTAQYAWDKLITDKSLRKRLKQKLAGKLINELKPRTPTVSSPHGLAHFKFGTAAKVVTWIAKAKHTMKQRKLLEVRERLMQAISEENNYDNPEDRPVVSTLKEGEHVSITKQVNVDFYNEDAIFERENLSMDGEINFNLLQWWRGMKKNANGKIEKDTYIKMCCIISSLLVPDGTEDERRQIAEEDWIYDAEGNDEMDQDQFTRSLFILTDHWCLTLKREEYIGFVRAVHAGTSQKAIKNGLDIMEEYKQHAFDYQDYSKQLKSEYELKEKRRGQRKAQRNKETDANSVKAGEGEIARLTTNTRNLQHDIKKDNTQESLSARQRREEQERQDIFEIAKREEEHIMESAEELKFVETPATEDSEQHDDAHSPNMHDGYESSSISSPQHKSNITKRVKPVQKEDQKLVHDSHGIEDELEENIVPNKRYHHDIDDDSEHFDFLERIRLENEEIERLRAWRMEKEKSIQRLLEEERRRLQVLQENESMNPNDDPELERIQRLLHHSRMEMDDNLKKEKRIREKIGTMEELCGSGQRQKSKSGKKHILRLVSQDSKGDHQMQQLTGINKAAVSTTSANRNMRKNGSASPKRAEKVDFSDKRKSDQDIRLPQSKNSRAPKVRAGVSSTVTILKVAKNRIAATEEKKVFKDIEVNTSQRRLSVNSGAGDEDIEEMIVDSQRGRTLSLNNRTNMHEERSGGLTLLTSINAHEAPAVEQGLEPLTAGTASLGIPISRSFEAFPYRAPLGRKRMFRTRHKSFDGSFIQDTLKKRNAGLIVSKRSNGAPTHSGVVRSNPLVAHHDASPQQKSHKDTMYSMPQSSWKNPGGQAAERRRRSLSPQKNFSRKVAANIPGMVSSMGDSLTNMSNNNAVSTASRLSDAESTSSAVEWNYTLRVRGKRY</sequence>
<feature type="compositionally biased region" description="Polar residues" evidence="1">
    <location>
        <begin position="469"/>
        <end position="480"/>
    </location>
</feature>
<feature type="compositionally biased region" description="Basic residues" evidence="1">
    <location>
        <begin position="13"/>
        <end position="27"/>
    </location>
</feature>
<protein>
    <submittedName>
        <fullName evidence="2">Uncharacterized protein</fullName>
    </submittedName>
</protein>
<feature type="compositionally biased region" description="Basic and acidic residues" evidence="1">
    <location>
        <begin position="489"/>
        <end position="499"/>
    </location>
</feature>
<feature type="region of interest" description="Disordered" evidence="1">
    <location>
        <begin position="359"/>
        <end position="420"/>
    </location>
</feature>
<feature type="region of interest" description="Disordered" evidence="1">
    <location>
        <begin position="883"/>
        <end position="927"/>
    </location>
</feature>
<feature type="compositionally biased region" description="Basic and acidic residues" evidence="1">
    <location>
        <begin position="676"/>
        <end position="693"/>
    </location>
</feature>
<proteinExistence type="predicted"/>
<feature type="region of interest" description="Disordered" evidence="1">
    <location>
        <begin position="1"/>
        <end position="92"/>
    </location>
</feature>
<gene>
    <name evidence="2" type="ORF">PCOS0759_LOCUS5934</name>
</gene>
<feature type="compositionally biased region" description="Basic and acidic residues" evidence="1">
    <location>
        <begin position="397"/>
        <end position="406"/>
    </location>
</feature>
<accession>A0A7S1KR26</accession>
<feature type="compositionally biased region" description="Basic and acidic residues" evidence="1">
    <location>
        <begin position="883"/>
        <end position="896"/>
    </location>
</feature>
<reference evidence="2" key="1">
    <citation type="submission" date="2021-01" db="EMBL/GenBank/DDBJ databases">
        <authorList>
            <person name="Corre E."/>
            <person name="Pelletier E."/>
            <person name="Niang G."/>
            <person name="Scheremetjew M."/>
            <person name="Finn R."/>
            <person name="Kale V."/>
            <person name="Holt S."/>
            <person name="Cochrane G."/>
            <person name="Meng A."/>
            <person name="Brown T."/>
            <person name="Cohen L."/>
        </authorList>
    </citation>
    <scope>NUCLEOTIDE SEQUENCE</scope>
    <source>
        <strain evidence="2">WS</strain>
    </source>
</reference>
<dbReference type="EMBL" id="HBGD01007098">
    <property type="protein sequence ID" value="CAD9082694.1"/>
    <property type="molecule type" value="Transcribed_RNA"/>
</dbReference>
<name>A0A7S1KR26_9EUKA</name>
<organism evidence="2">
    <name type="scientific">Percolomonas cosmopolitus</name>
    <dbReference type="NCBI Taxonomy" id="63605"/>
    <lineage>
        <taxon>Eukaryota</taxon>
        <taxon>Discoba</taxon>
        <taxon>Heterolobosea</taxon>
        <taxon>Tetramitia</taxon>
        <taxon>Eutetramitia</taxon>
        <taxon>Percolomonadidae</taxon>
        <taxon>Percolomonas</taxon>
    </lineage>
</organism>
<feature type="region of interest" description="Disordered" evidence="1">
    <location>
        <begin position="656"/>
        <end position="707"/>
    </location>
</feature>